<dbReference type="InterPro" id="IPR020846">
    <property type="entry name" value="MFS_dom"/>
</dbReference>
<evidence type="ECO:0000259" key="7">
    <source>
        <dbReference type="PROSITE" id="PS50850"/>
    </source>
</evidence>
<proteinExistence type="predicted"/>
<feature type="domain" description="Major facilitator superfamily (MFS) profile" evidence="7">
    <location>
        <begin position="45"/>
        <end position="548"/>
    </location>
</feature>
<feature type="transmembrane region" description="Helical" evidence="6">
    <location>
        <begin position="388"/>
        <end position="407"/>
    </location>
</feature>
<feature type="transmembrane region" description="Helical" evidence="6">
    <location>
        <begin position="44"/>
        <end position="70"/>
    </location>
</feature>
<evidence type="ECO:0000313" key="8">
    <source>
        <dbReference type="EMBL" id="KAF2741964.1"/>
    </source>
</evidence>
<evidence type="ECO:0000256" key="1">
    <source>
        <dbReference type="ARBA" id="ARBA00004141"/>
    </source>
</evidence>
<feature type="transmembrane region" description="Helical" evidence="6">
    <location>
        <begin position="196"/>
        <end position="218"/>
    </location>
</feature>
<feature type="region of interest" description="Disordered" evidence="5">
    <location>
        <begin position="1"/>
        <end position="26"/>
    </location>
</feature>
<dbReference type="PROSITE" id="PS50850">
    <property type="entry name" value="MFS"/>
    <property type="match status" value="1"/>
</dbReference>
<dbReference type="PANTHER" id="PTHR23501">
    <property type="entry name" value="MAJOR FACILITATOR SUPERFAMILY"/>
    <property type="match status" value="1"/>
</dbReference>
<keyword evidence="2 6" id="KW-0812">Transmembrane</keyword>
<dbReference type="SUPFAM" id="SSF103473">
    <property type="entry name" value="MFS general substrate transporter"/>
    <property type="match status" value="1"/>
</dbReference>
<sequence length="552" mass="59975">MTEKALFETDTSNSCENDTTASKEGTAITENEEDRYLTGWKLHLITLQLLISIFIVQMESSIVSTSVLAITDQLGGYSESSWLFTAYLLTYCGLQMVWAKASDIIGRKKTLLASLCVFTLFSGLCGASQSLHQLIHFRWLQGSGGCGVFALVQLVFFELVPPRKWPTYISLVTGMIALSLIAGPLLGGAITQNASWRWIFLLNVPVGVLTMVGIAFAFPSKLWNEPISQVITTATTGRTLTQSLQRIDVIGSALLIGACVLFTTGAQQAATTSKWDSPTVLALLVCAVPFAVAFFAWQRYVTQRNRVIEPVFPWRFCQSRIRMGMIINTYLVGTVLYVMVAQIPQQYTTVHGLSAFSAATKLLPFGVLVPSGSAMAAALMGKPRIPPCWIVLAGAVLQLLGLVLLSKDNGIDSISAARYGFHILIGTGVGFVNAALTLLVPYVMDKKDLATGTSAISQFRVLGGTIGIAIAASISTPYIRRNMNQFLDNSTTQGILERTEMLRGLDMTTQREVRGIFEHGYNLQTLLLIGFAAAQIPITGLMWTNQVAEPGK</sequence>
<organism evidence="8 9">
    <name type="scientific">Sporormia fimetaria CBS 119925</name>
    <dbReference type="NCBI Taxonomy" id="1340428"/>
    <lineage>
        <taxon>Eukaryota</taxon>
        <taxon>Fungi</taxon>
        <taxon>Dikarya</taxon>
        <taxon>Ascomycota</taxon>
        <taxon>Pezizomycotina</taxon>
        <taxon>Dothideomycetes</taxon>
        <taxon>Pleosporomycetidae</taxon>
        <taxon>Pleosporales</taxon>
        <taxon>Sporormiaceae</taxon>
        <taxon>Sporormia</taxon>
    </lineage>
</organism>
<dbReference type="PRINTS" id="PR01036">
    <property type="entry name" value="TCRTETB"/>
</dbReference>
<dbReference type="Pfam" id="PF07690">
    <property type="entry name" value="MFS_1"/>
    <property type="match status" value="1"/>
</dbReference>
<dbReference type="PANTHER" id="PTHR23501:SF43">
    <property type="entry name" value="MULTIDRUG TRANSPORTER, PUTATIVE (AFU_ORTHOLOGUE AFUA_6G03040)-RELATED"/>
    <property type="match status" value="1"/>
</dbReference>
<evidence type="ECO:0000313" key="9">
    <source>
        <dbReference type="Proteomes" id="UP000799440"/>
    </source>
</evidence>
<dbReference type="Proteomes" id="UP000799440">
    <property type="component" value="Unassembled WGS sequence"/>
</dbReference>
<comment type="subcellular location">
    <subcellularLocation>
        <location evidence="1">Membrane</location>
        <topology evidence="1">Multi-pass membrane protein</topology>
    </subcellularLocation>
</comment>
<keyword evidence="4 6" id="KW-0472">Membrane</keyword>
<evidence type="ECO:0000256" key="4">
    <source>
        <dbReference type="ARBA" id="ARBA00023136"/>
    </source>
</evidence>
<dbReference type="InterPro" id="IPR036259">
    <property type="entry name" value="MFS_trans_sf"/>
</dbReference>
<dbReference type="EMBL" id="MU006618">
    <property type="protein sequence ID" value="KAF2741964.1"/>
    <property type="molecule type" value="Genomic_DNA"/>
</dbReference>
<dbReference type="Gene3D" id="1.20.1720.10">
    <property type="entry name" value="Multidrug resistance protein D"/>
    <property type="match status" value="1"/>
</dbReference>
<dbReference type="AlphaFoldDB" id="A0A6A6UWX2"/>
<reference evidence="8" key="1">
    <citation type="journal article" date="2020" name="Stud. Mycol.">
        <title>101 Dothideomycetes genomes: a test case for predicting lifestyles and emergence of pathogens.</title>
        <authorList>
            <person name="Haridas S."/>
            <person name="Albert R."/>
            <person name="Binder M."/>
            <person name="Bloem J."/>
            <person name="Labutti K."/>
            <person name="Salamov A."/>
            <person name="Andreopoulos B."/>
            <person name="Baker S."/>
            <person name="Barry K."/>
            <person name="Bills G."/>
            <person name="Bluhm B."/>
            <person name="Cannon C."/>
            <person name="Castanera R."/>
            <person name="Culley D."/>
            <person name="Daum C."/>
            <person name="Ezra D."/>
            <person name="Gonzalez J."/>
            <person name="Henrissat B."/>
            <person name="Kuo A."/>
            <person name="Liang C."/>
            <person name="Lipzen A."/>
            <person name="Lutzoni F."/>
            <person name="Magnuson J."/>
            <person name="Mondo S."/>
            <person name="Nolan M."/>
            <person name="Ohm R."/>
            <person name="Pangilinan J."/>
            <person name="Park H.-J."/>
            <person name="Ramirez L."/>
            <person name="Alfaro M."/>
            <person name="Sun H."/>
            <person name="Tritt A."/>
            <person name="Yoshinaga Y."/>
            <person name="Zwiers L.-H."/>
            <person name="Turgeon B."/>
            <person name="Goodwin S."/>
            <person name="Spatafora J."/>
            <person name="Crous P."/>
            <person name="Grigoriev I."/>
        </authorList>
    </citation>
    <scope>NUCLEOTIDE SEQUENCE</scope>
    <source>
        <strain evidence="8">CBS 119925</strain>
    </source>
</reference>
<dbReference type="GO" id="GO:0005886">
    <property type="term" value="C:plasma membrane"/>
    <property type="evidence" value="ECO:0007669"/>
    <property type="project" value="TreeGrafter"/>
</dbReference>
<evidence type="ECO:0000256" key="3">
    <source>
        <dbReference type="ARBA" id="ARBA00022989"/>
    </source>
</evidence>
<feature type="compositionally biased region" description="Polar residues" evidence="5">
    <location>
        <begin position="9"/>
        <end position="23"/>
    </location>
</feature>
<feature type="transmembrane region" description="Helical" evidence="6">
    <location>
        <begin position="278"/>
        <end position="297"/>
    </location>
</feature>
<feature type="transmembrane region" description="Helical" evidence="6">
    <location>
        <begin position="168"/>
        <end position="190"/>
    </location>
</feature>
<keyword evidence="3 6" id="KW-1133">Transmembrane helix</keyword>
<accession>A0A6A6UWX2</accession>
<feature type="transmembrane region" description="Helical" evidence="6">
    <location>
        <begin position="82"/>
        <end position="99"/>
    </location>
</feature>
<feature type="transmembrane region" description="Helical" evidence="6">
    <location>
        <begin position="461"/>
        <end position="479"/>
    </location>
</feature>
<protein>
    <submittedName>
        <fullName evidence="8">MFS general substrate transporter</fullName>
    </submittedName>
</protein>
<dbReference type="InterPro" id="IPR011701">
    <property type="entry name" value="MFS"/>
</dbReference>
<feature type="transmembrane region" description="Helical" evidence="6">
    <location>
        <begin position="521"/>
        <end position="543"/>
    </location>
</feature>
<feature type="transmembrane region" description="Helical" evidence="6">
    <location>
        <begin position="111"/>
        <end position="131"/>
    </location>
</feature>
<feature type="transmembrane region" description="Helical" evidence="6">
    <location>
        <begin position="137"/>
        <end position="156"/>
    </location>
</feature>
<feature type="transmembrane region" description="Helical" evidence="6">
    <location>
        <begin position="419"/>
        <end position="440"/>
    </location>
</feature>
<dbReference type="OrthoDB" id="440553at2759"/>
<evidence type="ECO:0000256" key="2">
    <source>
        <dbReference type="ARBA" id="ARBA00022692"/>
    </source>
</evidence>
<evidence type="ECO:0000256" key="5">
    <source>
        <dbReference type="SAM" id="MobiDB-lite"/>
    </source>
</evidence>
<feature type="transmembrane region" description="Helical" evidence="6">
    <location>
        <begin position="325"/>
        <end position="343"/>
    </location>
</feature>
<evidence type="ECO:0000256" key="6">
    <source>
        <dbReference type="SAM" id="Phobius"/>
    </source>
</evidence>
<name>A0A6A6UWX2_9PLEO</name>
<gene>
    <name evidence="8" type="ORF">M011DRAFT_433885</name>
</gene>
<feature type="transmembrane region" description="Helical" evidence="6">
    <location>
        <begin position="247"/>
        <end position="266"/>
    </location>
</feature>
<dbReference type="GO" id="GO:0022857">
    <property type="term" value="F:transmembrane transporter activity"/>
    <property type="evidence" value="ECO:0007669"/>
    <property type="project" value="InterPro"/>
</dbReference>
<keyword evidence="9" id="KW-1185">Reference proteome</keyword>